<gene>
    <name evidence="2" type="ORF">GRX03_10155</name>
</gene>
<feature type="transmembrane region" description="Helical" evidence="1">
    <location>
        <begin position="40"/>
        <end position="60"/>
    </location>
</feature>
<dbReference type="AlphaFoldDB" id="A0A6B0TAQ4"/>
<name>A0A6B0TAQ4_9EURY</name>
<organism evidence="2 3">
    <name type="scientific">Halovenus carboxidivorans</name>
    <dbReference type="NCBI Taxonomy" id="2692199"/>
    <lineage>
        <taxon>Archaea</taxon>
        <taxon>Methanobacteriati</taxon>
        <taxon>Methanobacteriota</taxon>
        <taxon>Stenosarchaea group</taxon>
        <taxon>Halobacteria</taxon>
        <taxon>Halobacteriales</taxon>
        <taxon>Haloarculaceae</taxon>
        <taxon>Halovenus</taxon>
    </lineage>
</organism>
<dbReference type="Proteomes" id="UP000466535">
    <property type="component" value="Unassembled WGS sequence"/>
</dbReference>
<evidence type="ECO:0000313" key="3">
    <source>
        <dbReference type="Proteomes" id="UP000466535"/>
    </source>
</evidence>
<dbReference type="EMBL" id="WUUT01000003">
    <property type="protein sequence ID" value="MXR51960.1"/>
    <property type="molecule type" value="Genomic_DNA"/>
</dbReference>
<keyword evidence="1" id="KW-1133">Transmembrane helix</keyword>
<sequence length="65" mass="7034">MERYIRWFAGLDGFYQLLVAGGLVVGIGAVGTAAATENPLFLLVGAFWLVVAPAVVWVAARREKR</sequence>
<comment type="caution">
    <text evidence="2">The sequence shown here is derived from an EMBL/GenBank/DDBJ whole genome shotgun (WGS) entry which is preliminary data.</text>
</comment>
<proteinExistence type="predicted"/>
<feature type="transmembrane region" description="Helical" evidence="1">
    <location>
        <begin position="12"/>
        <end position="34"/>
    </location>
</feature>
<keyword evidence="3" id="KW-1185">Reference proteome</keyword>
<accession>A0A6B0TAQ4</accession>
<reference evidence="2 3" key="1">
    <citation type="submission" date="2019-12" db="EMBL/GenBank/DDBJ databases">
        <title>Isolation and characterization of three novel carbon monoxide-oxidizing members of Halobacteria from salione crusts and soils.</title>
        <authorList>
            <person name="Myers M.R."/>
            <person name="King G.M."/>
        </authorList>
    </citation>
    <scope>NUCLEOTIDE SEQUENCE [LARGE SCALE GENOMIC DNA]</scope>
    <source>
        <strain evidence="2 3">WSH3</strain>
    </source>
</reference>
<evidence type="ECO:0000256" key="1">
    <source>
        <dbReference type="SAM" id="Phobius"/>
    </source>
</evidence>
<keyword evidence="1" id="KW-0812">Transmembrane</keyword>
<protein>
    <submittedName>
        <fullName evidence="2">Uncharacterized protein</fullName>
    </submittedName>
</protein>
<keyword evidence="1" id="KW-0472">Membrane</keyword>
<evidence type="ECO:0000313" key="2">
    <source>
        <dbReference type="EMBL" id="MXR51960.1"/>
    </source>
</evidence>
<dbReference type="RefSeq" id="WP_159764082.1">
    <property type="nucleotide sequence ID" value="NZ_WUUT01000003.1"/>
</dbReference>